<comment type="caution">
    <text evidence="1">The sequence shown here is derived from an EMBL/GenBank/DDBJ whole genome shotgun (WGS) entry which is preliminary data.</text>
</comment>
<name>A0ACC3BZB3_PYRYE</name>
<keyword evidence="2" id="KW-1185">Reference proteome</keyword>
<evidence type="ECO:0000313" key="1">
    <source>
        <dbReference type="EMBL" id="KAK1863249.1"/>
    </source>
</evidence>
<accession>A0ACC3BZB3</accession>
<protein>
    <submittedName>
        <fullName evidence="1">Uncharacterized protein</fullName>
    </submittedName>
</protein>
<dbReference type="EMBL" id="CM020619">
    <property type="protein sequence ID" value="KAK1863249.1"/>
    <property type="molecule type" value="Genomic_DNA"/>
</dbReference>
<proteinExistence type="predicted"/>
<sequence length="347" mass="35548">MLLSHPDHTRRPPSPFQTVLFSLACVAGIPPRNHPPSSCQLPPPPPPSIFPCALLFFRHTMGKKGKPGHRIKSGKKVQARKRARERRLTEVFNAALAGGGPAQEAVFALASAGRRVEGGADAAMLSDGDGSGVAEGAIAAVPSVGNTSLAADGAAVSLAMTGRWAAVGSALAVPATRRGTTKAAAAAVASTDGAAAEGEAVGMLPAGDEQAGEDAGPSPHEYVSSSLRRQRASASAAALRVRRGAASEASVEAALVPYEYAPRPLTDSRGGGCTACEINALPLVPRQVRARPGEGDVCVVCQEGIGGGDTLCELPCLHVLHSGCTHGWLKRQNRCPVCSQPVVMCVE</sequence>
<organism evidence="1 2">
    <name type="scientific">Pyropia yezoensis</name>
    <name type="common">Susabi-nori</name>
    <name type="synonym">Porphyra yezoensis</name>
    <dbReference type="NCBI Taxonomy" id="2788"/>
    <lineage>
        <taxon>Eukaryota</taxon>
        <taxon>Rhodophyta</taxon>
        <taxon>Bangiophyceae</taxon>
        <taxon>Bangiales</taxon>
        <taxon>Bangiaceae</taxon>
        <taxon>Pyropia</taxon>
    </lineage>
</organism>
<reference evidence="1" key="1">
    <citation type="submission" date="2019-11" db="EMBL/GenBank/DDBJ databases">
        <title>Nori genome reveals adaptations in red seaweeds to the harsh intertidal environment.</title>
        <authorList>
            <person name="Wang D."/>
            <person name="Mao Y."/>
        </authorList>
    </citation>
    <scope>NUCLEOTIDE SEQUENCE</scope>
    <source>
        <tissue evidence="1">Gametophyte</tissue>
    </source>
</reference>
<gene>
    <name evidence="1" type="ORF">I4F81_005808</name>
</gene>
<dbReference type="Proteomes" id="UP000798662">
    <property type="component" value="Chromosome 2"/>
</dbReference>
<evidence type="ECO:0000313" key="2">
    <source>
        <dbReference type="Proteomes" id="UP000798662"/>
    </source>
</evidence>